<organism evidence="2 3">
    <name type="scientific">Oncorhynchus mykiss</name>
    <name type="common">Rainbow trout</name>
    <name type="synonym">Salmo gairdneri</name>
    <dbReference type="NCBI Taxonomy" id="8022"/>
    <lineage>
        <taxon>Eukaryota</taxon>
        <taxon>Metazoa</taxon>
        <taxon>Chordata</taxon>
        <taxon>Craniata</taxon>
        <taxon>Vertebrata</taxon>
        <taxon>Euteleostomi</taxon>
        <taxon>Actinopterygii</taxon>
        <taxon>Neopterygii</taxon>
        <taxon>Teleostei</taxon>
        <taxon>Protacanthopterygii</taxon>
        <taxon>Salmoniformes</taxon>
        <taxon>Salmonidae</taxon>
        <taxon>Salmoninae</taxon>
        <taxon>Oncorhynchus</taxon>
    </lineage>
</organism>
<reference evidence="2" key="1">
    <citation type="journal article" date="2014" name="Nat. Commun.">
        <title>The rainbow trout genome provides novel insights into evolution after whole-genome duplication in vertebrates.</title>
        <authorList>
            <person name="Berthelot C."/>
            <person name="Brunet F."/>
            <person name="Chalopin D."/>
            <person name="Juanchich A."/>
            <person name="Bernard M."/>
            <person name="Noel B."/>
            <person name="Bento P."/>
            <person name="Da Silva C."/>
            <person name="Labadie K."/>
            <person name="Alberti A."/>
            <person name="Aury J.M."/>
            <person name="Louis A."/>
            <person name="Dehais P."/>
            <person name="Bardou P."/>
            <person name="Montfort J."/>
            <person name="Klopp C."/>
            <person name="Cabau C."/>
            <person name="Gaspin C."/>
            <person name="Thorgaard G.H."/>
            <person name="Boussaha M."/>
            <person name="Quillet E."/>
            <person name="Guyomard R."/>
            <person name="Galiana D."/>
            <person name="Bobe J."/>
            <person name="Volff J.N."/>
            <person name="Genet C."/>
            <person name="Wincker P."/>
            <person name="Jaillon O."/>
            <person name="Roest Crollius H."/>
            <person name="Guiguen Y."/>
        </authorList>
    </citation>
    <scope>NUCLEOTIDE SEQUENCE [LARGE SCALE GENOMIC DNA]</scope>
</reference>
<feature type="compositionally biased region" description="Basic and acidic residues" evidence="1">
    <location>
        <begin position="132"/>
        <end position="150"/>
    </location>
</feature>
<dbReference type="STRING" id="8022.A0A060VWD6"/>
<protein>
    <submittedName>
        <fullName evidence="2">Uncharacterized protein</fullName>
    </submittedName>
</protein>
<feature type="compositionally biased region" description="Basic and acidic residues" evidence="1">
    <location>
        <begin position="227"/>
        <end position="246"/>
    </location>
</feature>
<feature type="region of interest" description="Disordered" evidence="1">
    <location>
        <begin position="188"/>
        <end position="352"/>
    </location>
</feature>
<reference evidence="2" key="2">
    <citation type="submission" date="2014-03" db="EMBL/GenBank/DDBJ databases">
        <authorList>
            <person name="Genoscope - CEA"/>
        </authorList>
    </citation>
    <scope>NUCLEOTIDE SEQUENCE</scope>
</reference>
<evidence type="ECO:0000313" key="2">
    <source>
        <dbReference type="EMBL" id="CDQ57269.1"/>
    </source>
</evidence>
<feature type="region of interest" description="Disordered" evidence="1">
    <location>
        <begin position="476"/>
        <end position="532"/>
    </location>
</feature>
<feature type="compositionally biased region" description="Polar residues" evidence="1">
    <location>
        <begin position="438"/>
        <end position="447"/>
    </location>
</feature>
<evidence type="ECO:0000313" key="3">
    <source>
        <dbReference type="Proteomes" id="UP000193380"/>
    </source>
</evidence>
<feature type="compositionally biased region" description="Polar residues" evidence="1">
    <location>
        <begin position="43"/>
        <end position="63"/>
    </location>
</feature>
<feature type="region of interest" description="Disordered" evidence="1">
    <location>
        <begin position="381"/>
        <end position="453"/>
    </location>
</feature>
<dbReference type="EMBL" id="FR904284">
    <property type="protein sequence ID" value="CDQ57269.1"/>
    <property type="molecule type" value="Genomic_DNA"/>
</dbReference>
<sequence length="575" mass="64859">MPSRSGSAPNTPLTPRKKVVVPTDYQDTVPGEFEEKVKHPKSSAMSPSSTQDSRPQTPVSVSEYSRKEYQTRPSPKLTRASSKIFEKVRGFEERRRSYDHEGSISGRSWAGFNRAGSVDSDDGGSRLGISRESSREDLREALKEDAAERRSMFRQRAASLEDCRPRTTQKVQEIENKFTEELQRIKKLVGKPHMKKSFSTEQLSLRASGRQPLRKIEPLPPQILQKLQERERAQHEKQQKEMEQPKEVVPPKSPRLQLQEQARQGQPSPQTQEIDRHSMSSITYSRLGEVAATPESMQLADLPGQRPTRQVNQASLVREILQRSPSPAKMQMQRAYNPSANHQQQAESPSRNVVEMTLHKVERRPESPLVQRIYCIQESQDIQESPVQRSPKEESPGTKIPVDVALRKVEDRPESPLVQRTPTVQERIIQHPQKPPRQATSSTNVPVSPSEDKMEVELIKPAPKLIIPTIIVEEEPMEDEVPLETDRSKKATNSKEGQTQKTRGKGRRSSPMSPELDSSDDSYVSAEEDPLEAPMFEFPLKDTVVTAGTEVLLRVIIAGMPPPEGKLSLSLCITL</sequence>
<dbReference type="Proteomes" id="UP000193380">
    <property type="component" value="Unassembled WGS sequence"/>
</dbReference>
<feature type="compositionally biased region" description="Basic and acidic residues" evidence="1">
    <location>
        <begin position="405"/>
        <end position="414"/>
    </location>
</feature>
<gene>
    <name evidence="2" type="ORF">GSONMT00070236001</name>
</gene>
<feature type="compositionally biased region" description="Polar residues" evidence="1">
    <location>
        <begin position="1"/>
        <end position="13"/>
    </location>
</feature>
<feature type="compositionally biased region" description="Polar residues" evidence="1">
    <location>
        <begin position="334"/>
        <end position="351"/>
    </location>
</feature>
<name>A0A060VWD6_ONCMY</name>
<dbReference type="AlphaFoldDB" id="A0A060VWD6"/>
<dbReference type="PaxDb" id="8022-A0A060VWD6"/>
<feature type="region of interest" description="Disordered" evidence="1">
    <location>
        <begin position="1"/>
        <end position="150"/>
    </location>
</feature>
<accession>A0A060VWD6</accession>
<feature type="compositionally biased region" description="Basic and acidic residues" evidence="1">
    <location>
        <begin position="84"/>
        <end position="102"/>
    </location>
</feature>
<proteinExistence type="predicted"/>
<feature type="compositionally biased region" description="Polar residues" evidence="1">
    <location>
        <begin position="256"/>
        <end position="272"/>
    </location>
</feature>
<evidence type="ECO:0000256" key="1">
    <source>
        <dbReference type="SAM" id="MobiDB-lite"/>
    </source>
</evidence>